<evidence type="ECO:0000313" key="2">
    <source>
        <dbReference type="EMBL" id="KAF2478440.1"/>
    </source>
</evidence>
<name>A0A6A6PEU2_9PEZI</name>
<proteinExistence type="predicted"/>
<dbReference type="Proteomes" id="UP000799767">
    <property type="component" value="Unassembled WGS sequence"/>
</dbReference>
<feature type="compositionally biased region" description="Basic and acidic residues" evidence="1">
    <location>
        <begin position="132"/>
        <end position="152"/>
    </location>
</feature>
<dbReference type="EMBL" id="MU001654">
    <property type="protein sequence ID" value="KAF2478440.1"/>
    <property type="molecule type" value="Genomic_DNA"/>
</dbReference>
<gene>
    <name evidence="2" type="ORF">BDY17DRAFT_314231</name>
</gene>
<feature type="region of interest" description="Disordered" evidence="1">
    <location>
        <begin position="85"/>
        <end position="152"/>
    </location>
</feature>
<dbReference type="OrthoDB" id="5409483at2759"/>
<dbReference type="GeneID" id="54476797"/>
<organism evidence="2 3">
    <name type="scientific">Neohortaea acidophila</name>
    <dbReference type="NCBI Taxonomy" id="245834"/>
    <lineage>
        <taxon>Eukaryota</taxon>
        <taxon>Fungi</taxon>
        <taxon>Dikarya</taxon>
        <taxon>Ascomycota</taxon>
        <taxon>Pezizomycotina</taxon>
        <taxon>Dothideomycetes</taxon>
        <taxon>Dothideomycetidae</taxon>
        <taxon>Mycosphaerellales</taxon>
        <taxon>Teratosphaeriaceae</taxon>
        <taxon>Neohortaea</taxon>
    </lineage>
</organism>
<evidence type="ECO:0000313" key="3">
    <source>
        <dbReference type="Proteomes" id="UP000799767"/>
    </source>
</evidence>
<sequence>MLAALLRFYASDSWPVWGLVSLSPEDESDVEEPLVVHETLDIATIWAPEIAVQELARYVGLDYDKVMINVKEYEKVQEKRAAYAKRTVADDPIPSKRGRLETVDPQTARTKEADTARSKLPSSDVLSGELGWDTRRTEERTPESRRARIRDA</sequence>
<dbReference type="AlphaFoldDB" id="A0A6A6PEU2"/>
<keyword evidence="3" id="KW-1185">Reference proteome</keyword>
<reference evidence="2" key="1">
    <citation type="journal article" date="2020" name="Stud. Mycol.">
        <title>101 Dothideomycetes genomes: a test case for predicting lifestyles and emergence of pathogens.</title>
        <authorList>
            <person name="Haridas S."/>
            <person name="Albert R."/>
            <person name="Binder M."/>
            <person name="Bloem J."/>
            <person name="Labutti K."/>
            <person name="Salamov A."/>
            <person name="Andreopoulos B."/>
            <person name="Baker S."/>
            <person name="Barry K."/>
            <person name="Bills G."/>
            <person name="Bluhm B."/>
            <person name="Cannon C."/>
            <person name="Castanera R."/>
            <person name="Culley D."/>
            <person name="Daum C."/>
            <person name="Ezra D."/>
            <person name="Gonzalez J."/>
            <person name="Henrissat B."/>
            <person name="Kuo A."/>
            <person name="Liang C."/>
            <person name="Lipzen A."/>
            <person name="Lutzoni F."/>
            <person name="Magnuson J."/>
            <person name="Mondo S."/>
            <person name="Nolan M."/>
            <person name="Ohm R."/>
            <person name="Pangilinan J."/>
            <person name="Park H.-J."/>
            <person name="Ramirez L."/>
            <person name="Alfaro M."/>
            <person name="Sun H."/>
            <person name="Tritt A."/>
            <person name="Yoshinaga Y."/>
            <person name="Zwiers L.-H."/>
            <person name="Turgeon B."/>
            <person name="Goodwin S."/>
            <person name="Spatafora J."/>
            <person name="Crous P."/>
            <person name="Grigoriev I."/>
        </authorList>
    </citation>
    <scope>NUCLEOTIDE SEQUENCE</scope>
    <source>
        <strain evidence="2">CBS 113389</strain>
    </source>
</reference>
<dbReference type="RefSeq" id="XP_033585010.1">
    <property type="nucleotide sequence ID" value="XM_033735795.1"/>
</dbReference>
<evidence type="ECO:0000256" key="1">
    <source>
        <dbReference type="SAM" id="MobiDB-lite"/>
    </source>
</evidence>
<protein>
    <submittedName>
        <fullName evidence="2">Uncharacterized protein</fullName>
    </submittedName>
</protein>
<accession>A0A6A6PEU2</accession>